<organism evidence="1 2">
    <name type="scientific">Folsomia candida</name>
    <name type="common">Springtail</name>
    <dbReference type="NCBI Taxonomy" id="158441"/>
    <lineage>
        <taxon>Eukaryota</taxon>
        <taxon>Metazoa</taxon>
        <taxon>Ecdysozoa</taxon>
        <taxon>Arthropoda</taxon>
        <taxon>Hexapoda</taxon>
        <taxon>Collembola</taxon>
        <taxon>Entomobryomorpha</taxon>
        <taxon>Isotomoidea</taxon>
        <taxon>Isotomidae</taxon>
        <taxon>Proisotominae</taxon>
        <taxon>Folsomia</taxon>
    </lineage>
</organism>
<name>A0A226DCH8_FOLCA</name>
<proteinExistence type="predicted"/>
<protein>
    <submittedName>
        <fullName evidence="1">Uncharacterized protein</fullName>
    </submittedName>
</protein>
<sequence>MLKIKFIVDKILNEDPTAKLHLTTFGDYPTRQSRTWTAHMYGGKDDYESSLTALLYTAVEPRIKWSSDSMGLLKIIAVASDAFWKDYSRPPNPAGPEFSYPEMPADGRGSCFNRPQGLKTCKLNCRKKIFTCFL</sequence>
<comment type="caution">
    <text evidence="1">The sequence shown here is derived from an EMBL/GenBank/DDBJ whole genome shotgun (WGS) entry which is preliminary data.</text>
</comment>
<gene>
    <name evidence="1" type="ORF">Fcan01_22955</name>
</gene>
<dbReference type="EMBL" id="LNIX01000026">
    <property type="protein sequence ID" value="OXA42351.1"/>
    <property type="molecule type" value="Genomic_DNA"/>
</dbReference>
<dbReference type="Proteomes" id="UP000198287">
    <property type="component" value="Unassembled WGS sequence"/>
</dbReference>
<reference evidence="1 2" key="1">
    <citation type="submission" date="2015-12" db="EMBL/GenBank/DDBJ databases">
        <title>The genome of Folsomia candida.</title>
        <authorList>
            <person name="Faddeeva A."/>
            <person name="Derks M.F."/>
            <person name="Anvar Y."/>
            <person name="Smit S."/>
            <person name="Van Straalen N."/>
            <person name="Roelofs D."/>
        </authorList>
    </citation>
    <scope>NUCLEOTIDE SEQUENCE [LARGE SCALE GENOMIC DNA]</scope>
    <source>
        <strain evidence="1 2">VU population</strain>
        <tissue evidence="1">Whole body</tissue>
    </source>
</reference>
<dbReference type="AlphaFoldDB" id="A0A226DCH8"/>
<evidence type="ECO:0000313" key="2">
    <source>
        <dbReference type="Proteomes" id="UP000198287"/>
    </source>
</evidence>
<accession>A0A226DCH8</accession>
<keyword evidence="2" id="KW-1185">Reference proteome</keyword>
<evidence type="ECO:0000313" key="1">
    <source>
        <dbReference type="EMBL" id="OXA42351.1"/>
    </source>
</evidence>